<evidence type="ECO:0000256" key="2">
    <source>
        <dbReference type="ARBA" id="ARBA00022679"/>
    </source>
</evidence>
<organism evidence="5 6">
    <name type="scientific">Candidatus Scatousia excrementigallinarum</name>
    <dbReference type="NCBI Taxonomy" id="2840935"/>
    <lineage>
        <taxon>Bacteria</taxon>
        <taxon>Candidatus Scatousia</taxon>
    </lineage>
</organism>
<reference evidence="5" key="2">
    <citation type="journal article" date="2021" name="PeerJ">
        <title>Extensive microbial diversity within the chicken gut microbiome revealed by metagenomics and culture.</title>
        <authorList>
            <person name="Gilroy R."/>
            <person name="Ravi A."/>
            <person name="Getino M."/>
            <person name="Pursley I."/>
            <person name="Horton D.L."/>
            <person name="Alikhan N.F."/>
            <person name="Baker D."/>
            <person name="Gharbi K."/>
            <person name="Hall N."/>
            <person name="Watson M."/>
            <person name="Adriaenssens E.M."/>
            <person name="Foster-Nyarko E."/>
            <person name="Jarju S."/>
            <person name="Secka A."/>
            <person name="Antonio M."/>
            <person name="Oren A."/>
            <person name="Chaudhuri R.R."/>
            <person name="La Ragione R."/>
            <person name="Hildebrand F."/>
            <person name="Pallen M.J."/>
        </authorList>
    </citation>
    <scope>NUCLEOTIDE SEQUENCE</scope>
    <source>
        <strain evidence="5">6276</strain>
    </source>
</reference>
<dbReference type="InterPro" id="IPR002295">
    <property type="entry name" value="N4/N6-MTase_EcoPI_Mod-like"/>
</dbReference>
<dbReference type="InterPro" id="IPR002941">
    <property type="entry name" value="DNA_methylase_N4/N6"/>
</dbReference>
<keyword evidence="2" id="KW-0808">Transferase</keyword>
<dbReference type="GO" id="GO:0003677">
    <property type="term" value="F:DNA binding"/>
    <property type="evidence" value="ECO:0007669"/>
    <property type="project" value="InterPro"/>
</dbReference>
<proteinExistence type="predicted"/>
<feature type="domain" description="DNA methylase N-4/N-6" evidence="4">
    <location>
        <begin position="136"/>
        <end position="345"/>
    </location>
</feature>
<evidence type="ECO:0000259" key="4">
    <source>
        <dbReference type="Pfam" id="PF01555"/>
    </source>
</evidence>
<dbReference type="SUPFAM" id="SSF53335">
    <property type="entry name" value="S-adenosyl-L-methionine-dependent methyltransferases"/>
    <property type="match status" value="1"/>
</dbReference>
<dbReference type="Gene3D" id="3.40.50.150">
    <property type="entry name" value="Vaccinia Virus protein VP39"/>
    <property type="match status" value="1"/>
</dbReference>
<evidence type="ECO:0000256" key="3">
    <source>
        <dbReference type="ARBA" id="ARBA00022691"/>
    </source>
</evidence>
<gene>
    <name evidence="5" type="ORF">IAC10_03710</name>
</gene>
<dbReference type="GO" id="GO:0008170">
    <property type="term" value="F:N-methyltransferase activity"/>
    <property type="evidence" value="ECO:0007669"/>
    <property type="project" value="InterPro"/>
</dbReference>
<dbReference type="PRINTS" id="PR00506">
    <property type="entry name" value="D21N6MTFRASE"/>
</dbReference>
<dbReference type="InterPro" id="IPR029063">
    <property type="entry name" value="SAM-dependent_MTases_sf"/>
</dbReference>
<evidence type="ECO:0000313" key="5">
    <source>
        <dbReference type="EMBL" id="HIS35722.1"/>
    </source>
</evidence>
<dbReference type="AlphaFoldDB" id="A0A9D1EYJ1"/>
<evidence type="ECO:0000256" key="1">
    <source>
        <dbReference type="ARBA" id="ARBA00022603"/>
    </source>
</evidence>
<name>A0A9D1EYJ1_9BACT</name>
<keyword evidence="3" id="KW-0949">S-adenosyl-L-methionine</keyword>
<protein>
    <submittedName>
        <fullName evidence="5">DNA modification methylase</fullName>
    </submittedName>
</protein>
<accession>A0A9D1EYJ1</accession>
<sequence>MAAKELGFTQIPAIILENLTPEEADAIRILDNRIAEDGEWNFGNLKEEIEKLMKFDITFEDLGFDTIDYDEIFLINDSDENKIHNSDKEDESWLDANIPPKVKFGDLWRLGDHFVYCGDSLHARSFEILMQGELAQIVITDPPYNCKINGHVCGLGKTKHDEFAMASGEMTNAEFAEFISKFMQHLIKFSIDGSLHYLFMDWAGLNTLLTQGKRHYTELKNIAVWNKLIGGMGALYRSQHEMIPIFKNGKAKHQNHIQLGKNGRYRTNVWDYPGVRITNPESLELLKLHPAVKSVPMLHDILLDSSSKNDIVLDCFGGSGSTLLAAERCKRRSRLIEISPRYVDVTIYRWEKETGKTAKLIKNYMEVQDGNR</sequence>
<keyword evidence="1 5" id="KW-0489">Methyltransferase</keyword>
<dbReference type="Proteomes" id="UP000823928">
    <property type="component" value="Unassembled WGS sequence"/>
</dbReference>
<dbReference type="Pfam" id="PF01555">
    <property type="entry name" value="N6_N4_Mtase"/>
    <property type="match status" value="1"/>
</dbReference>
<dbReference type="PIRSF" id="PIRSF036758">
    <property type="entry name" value="Aden_M_ParB"/>
    <property type="match status" value="1"/>
</dbReference>
<dbReference type="InterPro" id="IPR015840">
    <property type="entry name" value="DNA_MeTrfase_ParB"/>
</dbReference>
<reference evidence="5" key="1">
    <citation type="submission" date="2020-10" db="EMBL/GenBank/DDBJ databases">
        <authorList>
            <person name="Gilroy R."/>
        </authorList>
    </citation>
    <scope>NUCLEOTIDE SEQUENCE</scope>
    <source>
        <strain evidence="5">6276</strain>
    </source>
</reference>
<dbReference type="GO" id="GO:0032259">
    <property type="term" value="P:methylation"/>
    <property type="evidence" value="ECO:0007669"/>
    <property type="project" value="UniProtKB-KW"/>
</dbReference>
<evidence type="ECO:0000313" key="6">
    <source>
        <dbReference type="Proteomes" id="UP000823928"/>
    </source>
</evidence>
<dbReference type="EMBL" id="DVIU01000079">
    <property type="protein sequence ID" value="HIS35722.1"/>
    <property type="molecule type" value="Genomic_DNA"/>
</dbReference>
<comment type="caution">
    <text evidence="5">The sequence shown here is derived from an EMBL/GenBank/DDBJ whole genome shotgun (WGS) entry which is preliminary data.</text>
</comment>